<organism evidence="2 3">
    <name type="scientific">Microlunatus endophyticus</name>
    <dbReference type="NCBI Taxonomy" id="1716077"/>
    <lineage>
        <taxon>Bacteria</taxon>
        <taxon>Bacillati</taxon>
        <taxon>Actinomycetota</taxon>
        <taxon>Actinomycetes</taxon>
        <taxon>Propionibacteriales</taxon>
        <taxon>Propionibacteriaceae</taxon>
        <taxon>Microlunatus</taxon>
    </lineage>
</organism>
<name>A0A917W7H5_9ACTN</name>
<evidence type="ECO:0000313" key="2">
    <source>
        <dbReference type="EMBL" id="GGL79051.1"/>
    </source>
</evidence>
<dbReference type="AlphaFoldDB" id="A0A917W7H5"/>
<dbReference type="Proteomes" id="UP000613840">
    <property type="component" value="Unassembled WGS sequence"/>
</dbReference>
<sequence>MPFLTDVVFPTARARQWRVHEIVSDYRDPGKPAGEWHCAPGRWAGESLVPSDLLVSEPWVKATPSPAWTRSGAGDEHVEPGPAEPDPDGFTAWLDRTIGRPDPERTVVVVGLMLEVCVLSTLQELTFRGYRPSVLLEGVDTHSGDQAEKLQLADTLFPFWGTPVRWHQLSV</sequence>
<dbReference type="EMBL" id="BMMZ01000014">
    <property type="protein sequence ID" value="GGL79051.1"/>
    <property type="molecule type" value="Genomic_DNA"/>
</dbReference>
<protein>
    <recommendedName>
        <fullName evidence="4">Isochorismatase family protein</fullName>
    </recommendedName>
</protein>
<reference evidence="2" key="2">
    <citation type="submission" date="2020-09" db="EMBL/GenBank/DDBJ databases">
        <authorList>
            <person name="Sun Q."/>
            <person name="Zhou Y."/>
        </authorList>
    </citation>
    <scope>NUCLEOTIDE SEQUENCE</scope>
    <source>
        <strain evidence="2">CGMCC 4.7306</strain>
    </source>
</reference>
<evidence type="ECO:0008006" key="4">
    <source>
        <dbReference type="Google" id="ProtNLM"/>
    </source>
</evidence>
<evidence type="ECO:0000256" key="1">
    <source>
        <dbReference type="SAM" id="MobiDB-lite"/>
    </source>
</evidence>
<proteinExistence type="predicted"/>
<dbReference type="SUPFAM" id="SSF52499">
    <property type="entry name" value="Isochorismatase-like hydrolases"/>
    <property type="match status" value="1"/>
</dbReference>
<comment type="caution">
    <text evidence="2">The sequence shown here is derived from an EMBL/GenBank/DDBJ whole genome shotgun (WGS) entry which is preliminary data.</text>
</comment>
<dbReference type="Gene3D" id="3.40.50.850">
    <property type="entry name" value="Isochorismatase-like"/>
    <property type="match status" value="1"/>
</dbReference>
<feature type="region of interest" description="Disordered" evidence="1">
    <location>
        <begin position="65"/>
        <end position="88"/>
    </location>
</feature>
<dbReference type="InterPro" id="IPR036380">
    <property type="entry name" value="Isochorismatase-like_sf"/>
</dbReference>
<accession>A0A917W7H5</accession>
<evidence type="ECO:0000313" key="3">
    <source>
        <dbReference type="Proteomes" id="UP000613840"/>
    </source>
</evidence>
<gene>
    <name evidence="2" type="ORF">GCM10011575_41750</name>
</gene>
<keyword evidence="3" id="KW-1185">Reference proteome</keyword>
<reference evidence="2" key="1">
    <citation type="journal article" date="2014" name="Int. J. Syst. Evol. Microbiol.">
        <title>Complete genome sequence of Corynebacterium casei LMG S-19264T (=DSM 44701T), isolated from a smear-ripened cheese.</title>
        <authorList>
            <consortium name="US DOE Joint Genome Institute (JGI-PGF)"/>
            <person name="Walter F."/>
            <person name="Albersmeier A."/>
            <person name="Kalinowski J."/>
            <person name="Ruckert C."/>
        </authorList>
    </citation>
    <scope>NUCLEOTIDE SEQUENCE</scope>
    <source>
        <strain evidence="2">CGMCC 4.7306</strain>
    </source>
</reference>